<feature type="transmembrane region" description="Helical" evidence="17">
    <location>
        <begin position="566"/>
        <end position="589"/>
    </location>
</feature>
<evidence type="ECO:0000256" key="5">
    <source>
        <dbReference type="ARBA" id="ARBA00022723"/>
    </source>
</evidence>
<comment type="cofactor">
    <cofactor evidence="16">
        <name>Mg(2+)</name>
        <dbReference type="ChEBI" id="CHEBI:18420"/>
    </cofactor>
</comment>
<feature type="binding site" evidence="15">
    <location>
        <position position="680"/>
    </location>
    <ligand>
        <name>ATP</name>
        <dbReference type="ChEBI" id="CHEBI:30616"/>
    </ligand>
</feature>
<dbReference type="GO" id="GO:0140326">
    <property type="term" value="F:ATPase-coupled intramembrane lipid transporter activity"/>
    <property type="evidence" value="ECO:0007669"/>
    <property type="project" value="UniProtKB-EC"/>
</dbReference>
<dbReference type="Pfam" id="PF13246">
    <property type="entry name" value="Cation_ATPase"/>
    <property type="match status" value="1"/>
</dbReference>
<dbReference type="PRINTS" id="PR00119">
    <property type="entry name" value="CATATPASE"/>
</dbReference>
<dbReference type="InterPro" id="IPR023298">
    <property type="entry name" value="ATPase_P-typ_TM_dom_sf"/>
</dbReference>
<evidence type="ECO:0000259" key="19">
    <source>
        <dbReference type="Pfam" id="PF00122"/>
    </source>
</evidence>
<dbReference type="GO" id="GO:0045332">
    <property type="term" value="P:phospholipid translocation"/>
    <property type="evidence" value="ECO:0007669"/>
    <property type="project" value="TreeGrafter"/>
</dbReference>
<dbReference type="GO" id="GO:0005886">
    <property type="term" value="C:plasma membrane"/>
    <property type="evidence" value="ECO:0007669"/>
    <property type="project" value="TreeGrafter"/>
</dbReference>
<dbReference type="NCBIfam" id="TIGR01652">
    <property type="entry name" value="ATPase-Plipid"/>
    <property type="match status" value="2"/>
</dbReference>
<evidence type="ECO:0000256" key="3">
    <source>
        <dbReference type="ARBA" id="ARBA00008109"/>
    </source>
</evidence>
<comment type="catalytic activity">
    <reaction evidence="12 17">
        <text>ATP + H2O + phospholipidSide 1 = ADP + phosphate + phospholipidSide 2.</text>
        <dbReference type="EC" id="7.6.2.1"/>
    </reaction>
</comment>
<evidence type="ECO:0000256" key="1">
    <source>
        <dbReference type="ARBA" id="ARBA00004141"/>
    </source>
</evidence>
<feature type="domain" description="P-type ATPase C-terminal" evidence="21">
    <location>
        <begin position="1285"/>
        <end position="1536"/>
    </location>
</feature>
<dbReference type="NCBIfam" id="TIGR01494">
    <property type="entry name" value="ATPase_P-type"/>
    <property type="match status" value="1"/>
</dbReference>
<feature type="compositionally biased region" description="Basic and acidic residues" evidence="18">
    <location>
        <begin position="1597"/>
        <end position="1608"/>
    </location>
</feature>
<dbReference type="Gene3D" id="2.70.150.10">
    <property type="entry name" value="Calcium-transporting ATPase, cytoplasmic transduction domain A"/>
    <property type="match status" value="1"/>
</dbReference>
<dbReference type="SFLD" id="SFLDF00027">
    <property type="entry name" value="p-type_atpase"/>
    <property type="match status" value="1"/>
</dbReference>
<evidence type="ECO:0000256" key="4">
    <source>
        <dbReference type="ARBA" id="ARBA00022692"/>
    </source>
</evidence>
<organism evidence="22 23">
    <name type="scientific">Verruconis gallopava</name>
    <dbReference type="NCBI Taxonomy" id="253628"/>
    <lineage>
        <taxon>Eukaryota</taxon>
        <taxon>Fungi</taxon>
        <taxon>Dikarya</taxon>
        <taxon>Ascomycota</taxon>
        <taxon>Pezizomycotina</taxon>
        <taxon>Dothideomycetes</taxon>
        <taxon>Pleosporomycetidae</taxon>
        <taxon>Venturiales</taxon>
        <taxon>Sympoventuriaceae</taxon>
        <taxon>Verruconis</taxon>
    </lineage>
</organism>
<keyword evidence="8 16" id="KW-0460">Magnesium</keyword>
<keyword evidence="23" id="KW-1185">Reference proteome</keyword>
<gene>
    <name evidence="22" type="ORF">PV09_05067</name>
</gene>
<feature type="region of interest" description="Disordered" evidence="18">
    <location>
        <begin position="996"/>
        <end position="1017"/>
    </location>
</feature>
<comment type="catalytic activity">
    <reaction evidence="13">
        <text>a 1,2-diacyl-sn-glycero-3-phosphoethanolamine(out) + ATP + H2O = a 1,2-diacyl-sn-glycero-3-phosphoethanolamine(in) + ADP + phosphate + H(+)</text>
        <dbReference type="Rhea" id="RHEA:66132"/>
        <dbReference type="ChEBI" id="CHEBI:15377"/>
        <dbReference type="ChEBI" id="CHEBI:15378"/>
        <dbReference type="ChEBI" id="CHEBI:30616"/>
        <dbReference type="ChEBI" id="CHEBI:43474"/>
        <dbReference type="ChEBI" id="CHEBI:64612"/>
        <dbReference type="ChEBI" id="CHEBI:456216"/>
    </reaction>
    <physiologicalReaction direction="left-to-right" evidence="13">
        <dbReference type="Rhea" id="RHEA:66133"/>
    </physiologicalReaction>
</comment>
<feature type="compositionally biased region" description="Basic and acidic residues" evidence="18">
    <location>
        <begin position="38"/>
        <end position="53"/>
    </location>
</feature>
<feature type="compositionally biased region" description="Acidic residues" evidence="18">
    <location>
        <begin position="747"/>
        <end position="757"/>
    </location>
</feature>
<dbReference type="Pfam" id="PF16209">
    <property type="entry name" value="PhoLip_ATPase_N"/>
    <property type="match status" value="1"/>
</dbReference>
<feature type="compositionally biased region" description="Polar residues" evidence="18">
    <location>
        <begin position="1616"/>
        <end position="1627"/>
    </location>
</feature>
<dbReference type="Pfam" id="PF00122">
    <property type="entry name" value="E1-E2_ATPase"/>
    <property type="match status" value="1"/>
</dbReference>
<feature type="binding site" evidence="15">
    <location>
        <position position="900"/>
    </location>
    <ligand>
        <name>ATP</name>
        <dbReference type="ChEBI" id="CHEBI:30616"/>
    </ligand>
</feature>
<feature type="compositionally biased region" description="Basic and acidic residues" evidence="18">
    <location>
        <begin position="19"/>
        <end position="30"/>
    </location>
</feature>
<dbReference type="VEuPathDB" id="FungiDB:PV09_05067"/>
<feature type="binding site" evidence="15">
    <location>
        <position position="877"/>
    </location>
    <ligand>
        <name>ATP</name>
        <dbReference type="ChEBI" id="CHEBI:30616"/>
    </ligand>
</feature>
<dbReference type="STRING" id="253628.A0A0D1YSZ2"/>
<reference evidence="22 23" key="1">
    <citation type="submission" date="2015-01" db="EMBL/GenBank/DDBJ databases">
        <title>The Genome Sequence of Ochroconis gallopava CBS43764.</title>
        <authorList>
            <consortium name="The Broad Institute Genomics Platform"/>
            <person name="Cuomo C."/>
            <person name="de Hoog S."/>
            <person name="Gorbushina A."/>
            <person name="Stielow B."/>
            <person name="Teixiera M."/>
            <person name="Abouelleil A."/>
            <person name="Chapman S.B."/>
            <person name="Priest M."/>
            <person name="Young S.K."/>
            <person name="Wortman J."/>
            <person name="Nusbaum C."/>
            <person name="Birren B."/>
        </authorList>
    </citation>
    <scope>NUCLEOTIDE SEQUENCE [LARGE SCALE GENOMIC DNA]</scope>
    <source>
        <strain evidence="22 23">CBS 43764</strain>
    </source>
</reference>
<evidence type="ECO:0000256" key="9">
    <source>
        <dbReference type="ARBA" id="ARBA00022967"/>
    </source>
</evidence>
<accession>A0A0D1YSZ2</accession>
<evidence type="ECO:0000313" key="23">
    <source>
        <dbReference type="Proteomes" id="UP000053259"/>
    </source>
</evidence>
<sequence length="1653" mass="186784">MAADDSESQSGHIRRRSISNREHLDGHEPDVSTPASAWHDHGFGDLGRTRETSETTSTTSGTDVVARNPSTSSHEHASRTVRFSEDVQRDVELQRSLSDSAPPKGGAQTSTKQVRRPISVNVNVDDAQATNASRMRSPPVTPLSPGGRNRGYSLRRVIFHRNMLDGAADESLIELQEAGSSNSGVLTSPRTVRPSADGKKSTDTTIVISPVEPPSTETLKRDRKDGLGLAGLPHYENWLRQQKDNSLLRKLSPKLQRFRKMILRIQEIPPSKDGRHVPLDASRTKPLIDERTNKEYTSNWIRSTRYSAWDFVPRQLFAQFRKLANFYFLGVSILQMIPGLSTTGTYTTIAPLMFFVTISIAKEGIDDLRRHKMDKAENNREALVLHAYQPIEDVLERQASDESNLRLQVNGPLHWAKVKWHDLKVGDIVKLKRDDPVPADMILLRSASENNIAYVETMALDGETNLKSKQTPAPIAPSCSTDEQLAACRAVFVAEDPNVDLYKFEGRVTIDGVTSPLTNNEIIYRNSILRNTPEAIGMIIYSGEECKIRMNANKNPRIKAPRLQNLVNKIVIIMVIFVVSLSLFNTIAYQIWKHNERNAFYLIDANVPFYQVLISFIIMFNTLIPLSLYVSMEIIKIIQMLLMNSDIDMYDEKTDTPFRAQTSTINEELGQISYVFSDKTGTLTDNEMKFRKISVAGTAWLHDYDLKDEGKVLLKHKKRNKGKKPKRKSLAHERRASTLEHGFSVATEDEPCHEDDDTGPKWKSSARPSRQQNVQLRTRDMVQYIQRKPHTSFARKAKIFLLSIALCHTCLPEVQEDGTTDFQAASPDELALVRAAQELGYLVVDRNLGKIKIRHQPSTEPEEQVEEIFEVLDVIEFSSKRKRMSVVVRFPNKKLCVITKGADSVIMQRLKLAGLAIKKVAEIEAKENKRKSMEASLVMARKNSVHVERSGSFSRSSMSLGRPSLSGRNVGQRLQPVRDELDHWLRERENDVDMSNLVDDNSDAYTPRPSANLSRMSMAVSEPRSSIQWDEEEELVEETMVNDEPAVVERCFQHINDFATEGLRTLLYGYRFLSEDEYAGWKKIYLDASTSLEDRERKIEQASELIEIDLDLAGATAIEDKLQVGVPEAIDKLRRANIKLWMLTGDKRETAINIGHSCRLIKDYSTLTIIDHELGEIDRTIGSALITLNTGTIAHAVVVVDGQTLAIIEESKALEKLFFDLAILADSVICCRASPSQKAKLVKGIRNRVENSITLAIGDGANDIAMIQTAHVGIGITGKEGLQAARTSDYAIAQFRFLTKLLLVHGRWNYIRTCKYIVGTFWKELLFYLTQALYQRWNGYTGTSLYESWSLSMFNTLFTSLPVICMGAFEKDLQPSTLIAVPELYTKGQRDGAFNFPIFFGWMFMASSEAMIVYFCMFALYGKAIFLLDGSLFPMGQLTFSACVIIISLKMQLVEMHNKSILAAGSLILSIGGWWLWNIILAAIYNRKNKIYDVRDALFDTFGPSGLWWLTLVVIISAVVVYEFGVSSLRAAWFPTDADTFQTLEQDLDIRKRFEEASALELQHGWQQRGLKKKTSLELQREEEAAQRQIEEQEKREAEVREILRSRPDGPVSEVAKQQSERLSMQNVMDEVGRTSMDISEILSKRFGTVRKE</sequence>
<dbReference type="GO" id="GO:0016887">
    <property type="term" value="F:ATP hydrolysis activity"/>
    <property type="evidence" value="ECO:0007669"/>
    <property type="project" value="InterPro"/>
</dbReference>
<dbReference type="InterPro" id="IPR032631">
    <property type="entry name" value="P-type_ATPase_N"/>
</dbReference>
<feature type="region of interest" description="Disordered" evidence="18">
    <location>
        <begin position="1597"/>
        <end position="1627"/>
    </location>
</feature>
<dbReference type="HOGENOM" id="CLU_000846_5_3_1"/>
<dbReference type="FunCoup" id="A0A0D1YSZ2">
    <property type="interactions" value="25"/>
</dbReference>
<feature type="region of interest" description="Disordered" evidence="18">
    <location>
        <begin position="1"/>
        <end position="118"/>
    </location>
</feature>
<feature type="binding site" evidence="15">
    <location>
        <position position="678"/>
    </location>
    <ligand>
        <name>ATP</name>
        <dbReference type="ChEBI" id="CHEBI:30616"/>
    </ligand>
</feature>
<feature type="transmembrane region" description="Helical" evidence="17">
    <location>
        <begin position="609"/>
        <end position="630"/>
    </location>
</feature>
<evidence type="ECO:0000256" key="8">
    <source>
        <dbReference type="ARBA" id="ARBA00022842"/>
    </source>
</evidence>
<feature type="compositionally biased region" description="Low complexity" evidence="18">
    <location>
        <begin position="950"/>
        <end position="968"/>
    </location>
</feature>
<dbReference type="InterPro" id="IPR036412">
    <property type="entry name" value="HAD-like_sf"/>
</dbReference>
<dbReference type="GO" id="GO:0032456">
    <property type="term" value="P:endocytic recycling"/>
    <property type="evidence" value="ECO:0007669"/>
    <property type="project" value="TreeGrafter"/>
</dbReference>
<dbReference type="GO" id="GO:0006892">
    <property type="term" value="P:post-Golgi vesicle-mediated transport"/>
    <property type="evidence" value="ECO:0007669"/>
    <property type="project" value="TreeGrafter"/>
</dbReference>
<dbReference type="InterPro" id="IPR006539">
    <property type="entry name" value="P-type_ATPase_IV"/>
</dbReference>
<dbReference type="GO" id="GO:0005802">
    <property type="term" value="C:trans-Golgi network"/>
    <property type="evidence" value="ECO:0007669"/>
    <property type="project" value="TreeGrafter"/>
</dbReference>
<evidence type="ECO:0000256" key="13">
    <source>
        <dbReference type="ARBA" id="ARBA00049128"/>
    </source>
</evidence>
<feature type="compositionally biased region" description="Basic and acidic residues" evidence="18">
    <location>
        <begin position="73"/>
        <end position="93"/>
    </location>
</feature>
<dbReference type="OrthoDB" id="377733at2759"/>
<keyword evidence="9 17" id="KW-1278">Translocase</keyword>
<feature type="domain" description="P-type ATPase A" evidence="19">
    <location>
        <begin position="414"/>
        <end position="481"/>
    </location>
</feature>
<proteinExistence type="inferred from homology"/>
<feature type="binding site" evidence="15">
    <location>
        <position position="829"/>
    </location>
    <ligand>
        <name>ATP</name>
        <dbReference type="ChEBI" id="CHEBI:30616"/>
    </ligand>
</feature>
<feature type="domain" description="P-type ATPase N-terminal" evidence="20">
    <location>
        <begin position="292"/>
        <end position="349"/>
    </location>
</feature>
<feature type="transmembrane region" description="Helical" evidence="17">
    <location>
        <begin position="1432"/>
        <end position="1449"/>
    </location>
</feature>
<feature type="compositionally biased region" description="Basic residues" evidence="18">
    <location>
        <begin position="717"/>
        <end position="729"/>
    </location>
</feature>
<evidence type="ECO:0000259" key="21">
    <source>
        <dbReference type="Pfam" id="PF16212"/>
    </source>
</evidence>
<dbReference type="Pfam" id="PF16212">
    <property type="entry name" value="PhoLip_ATPase_C"/>
    <property type="match status" value="1"/>
</dbReference>
<dbReference type="Gene3D" id="3.40.50.1000">
    <property type="entry name" value="HAD superfamily/HAD-like"/>
    <property type="match status" value="2"/>
</dbReference>
<feature type="binding site" evidence="16">
    <location>
        <position position="680"/>
    </location>
    <ligand>
        <name>Mg(2+)</name>
        <dbReference type="ChEBI" id="CHEBI:18420"/>
    </ligand>
</feature>
<dbReference type="PANTHER" id="PTHR24092">
    <property type="entry name" value="PROBABLE PHOSPHOLIPID-TRANSPORTING ATPASE"/>
    <property type="match status" value="1"/>
</dbReference>
<keyword evidence="11 17" id="KW-0472">Membrane</keyword>
<dbReference type="InterPro" id="IPR023214">
    <property type="entry name" value="HAD_sf"/>
</dbReference>
<dbReference type="InterPro" id="IPR044492">
    <property type="entry name" value="P_typ_ATPase_HD_dom"/>
</dbReference>
<feature type="region of interest" description="Disordered" evidence="18">
    <location>
        <begin position="717"/>
        <end position="773"/>
    </location>
</feature>
<dbReference type="InterPro" id="IPR023299">
    <property type="entry name" value="ATPase_P-typ_cyto_dom_N"/>
</dbReference>
<evidence type="ECO:0000256" key="7">
    <source>
        <dbReference type="ARBA" id="ARBA00022840"/>
    </source>
</evidence>
<feature type="binding site" evidence="16">
    <location>
        <position position="678"/>
    </location>
    <ligand>
        <name>Mg(2+)</name>
        <dbReference type="ChEBI" id="CHEBI:18420"/>
    </ligand>
</feature>
<dbReference type="SUPFAM" id="SSF81665">
    <property type="entry name" value="Calcium ATPase, transmembrane domain M"/>
    <property type="match status" value="1"/>
</dbReference>
<dbReference type="GO" id="GO:0005524">
    <property type="term" value="F:ATP binding"/>
    <property type="evidence" value="ECO:0007669"/>
    <property type="project" value="UniProtKB-UniRule"/>
</dbReference>
<dbReference type="InterPro" id="IPR018303">
    <property type="entry name" value="ATPase_P-typ_P_site"/>
</dbReference>
<protein>
    <recommendedName>
        <fullName evidence="17">Phospholipid-transporting ATPase</fullName>
        <ecNumber evidence="17">7.6.2.1</ecNumber>
    </recommendedName>
</protein>
<dbReference type="Proteomes" id="UP000053259">
    <property type="component" value="Unassembled WGS sequence"/>
</dbReference>
<keyword evidence="10 17" id="KW-1133">Transmembrane helix</keyword>
<keyword evidence="7 15" id="KW-0067">ATP-binding</keyword>
<feature type="region of interest" description="Disordered" evidence="18">
    <location>
        <begin position="178"/>
        <end position="221"/>
    </location>
</feature>
<keyword evidence="6 15" id="KW-0547">Nucleotide-binding</keyword>
<evidence type="ECO:0000313" key="22">
    <source>
        <dbReference type="EMBL" id="KIW03762.1"/>
    </source>
</evidence>
<evidence type="ECO:0000256" key="2">
    <source>
        <dbReference type="ARBA" id="ARBA00004308"/>
    </source>
</evidence>
<feature type="transmembrane region" description="Helical" evidence="17">
    <location>
        <begin position="1461"/>
        <end position="1486"/>
    </location>
</feature>
<dbReference type="InterPro" id="IPR032630">
    <property type="entry name" value="P_typ_ATPase_c"/>
</dbReference>
<dbReference type="SFLD" id="SFLDG00002">
    <property type="entry name" value="C1.7:_P-type_atpase_like"/>
    <property type="match status" value="1"/>
</dbReference>
<dbReference type="SUPFAM" id="SSF56784">
    <property type="entry name" value="HAD-like"/>
    <property type="match status" value="1"/>
</dbReference>
<comment type="subcellular location">
    <subcellularLocation>
        <location evidence="2">Endomembrane system</location>
    </subcellularLocation>
    <subcellularLocation>
        <location evidence="1 17">Membrane</location>
        <topology evidence="1 17">Multi-pass membrane protein</topology>
    </subcellularLocation>
</comment>
<dbReference type="SUPFAM" id="SSF81660">
    <property type="entry name" value="Metal cation-transporting ATPase, ATP-binding domain N"/>
    <property type="match status" value="1"/>
</dbReference>
<keyword evidence="5 16" id="KW-0479">Metal-binding</keyword>
<feature type="binding site" evidence="15">
    <location>
        <position position="679"/>
    </location>
    <ligand>
        <name>ATP</name>
        <dbReference type="ChEBI" id="CHEBI:30616"/>
    </ligand>
</feature>
<evidence type="ECO:0000259" key="20">
    <source>
        <dbReference type="Pfam" id="PF16209"/>
    </source>
</evidence>
<dbReference type="SUPFAM" id="SSF81653">
    <property type="entry name" value="Calcium ATPase, transduction domain A"/>
    <property type="match status" value="1"/>
</dbReference>
<evidence type="ECO:0000256" key="11">
    <source>
        <dbReference type="ARBA" id="ARBA00023136"/>
    </source>
</evidence>
<evidence type="ECO:0000256" key="18">
    <source>
        <dbReference type="SAM" id="MobiDB-lite"/>
    </source>
</evidence>
<dbReference type="RefSeq" id="XP_016213631.1">
    <property type="nucleotide sequence ID" value="XM_016358530.1"/>
</dbReference>
<evidence type="ECO:0000256" key="15">
    <source>
        <dbReference type="PIRSR" id="PIRSR606539-2"/>
    </source>
</evidence>
<feature type="compositionally biased region" description="Polar residues" evidence="18">
    <location>
        <begin position="178"/>
        <end position="190"/>
    </location>
</feature>
<feature type="binding site" evidence="15">
    <location>
        <position position="1472"/>
    </location>
    <ligand>
        <name>ATP</name>
        <dbReference type="ChEBI" id="CHEBI:30616"/>
    </ligand>
</feature>
<dbReference type="EC" id="7.6.2.1" evidence="17"/>
<feature type="transmembrane region" description="Helical" evidence="17">
    <location>
        <begin position="1506"/>
        <end position="1525"/>
    </location>
</feature>
<evidence type="ECO:0000256" key="12">
    <source>
        <dbReference type="ARBA" id="ARBA00034036"/>
    </source>
</evidence>
<dbReference type="FunFam" id="3.40.50.1000:FF:000172">
    <property type="entry name" value="Phospholipid-transporting ATPase"/>
    <property type="match status" value="1"/>
</dbReference>
<keyword evidence="4 17" id="KW-0812">Transmembrane</keyword>
<dbReference type="GO" id="GO:0000287">
    <property type="term" value="F:magnesium ion binding"/>
    <property type="evidence" value="ECO:0007669"/>
    <property type="project" value="UniProtKB-UniRule"/>
</dbReference>
<dbReference type="SFLD" id="SFLDS00003">
    <property type="entry name" value="Haloacid_Dehalogenase"/>
    <property type="match status" value="1"/>
</dbReference>
<evidence type="ECO:0000256" key="10">
    <source>
        <dbReference type="ARBA" id="ARBA00022989"/>
    </source>
</evidence>
<dbReference type="FunFam" id="3.40.1110.10:FF:000090">
    <property type="entry name" value="Phospholipid-transporting ATPase"/>
    <property type="match status" value="1"/>
</dbReference>
<feature type="region of interest" description="Disordered" evidence="18">
    <location>
        <begin position="948"/>
        <end position="970"/>
    </location>
</feature>
<dbReference type="Gene3D" id="3.40.1110.10">
    <property type="entry name" value="Calcium-transporting ATPase, cytoplasmic domain N"/>
    <property type="match status" value="3"/>
</dbReference>
<dbReference type="InterPro" id="IPR059000">
    <property type="entry name" value="ATPase_P-type_domA"/>
</dbReference>
<dbReference type="PROSITE" id="PS00154">
    <property type="entry name" value="ATPASE_E1_E2"/>
    <property type="match status" value="1"/>
</dbReference>
<dbReference type="GeneID" id="27313040"/>
<dbReference type="EMBL" id="KN847543">
    <property type="protein sequence ID" value="KIW03762.1"/>
    <property type="molecule type" value="Genomic_DNA"/>
</dbReference>
<feature type="transmembrane region" description="Helical" evidence="17">
    <location>
        <begin position="1396"/>
        <end position="1420"/>
    </location>
</feature>
<name>A0A0D1YSZ2_9PEZI</name>
<dbReference type="InterPro" id="IPR001757">
    <property type="entry name" value="P_typ_ATPase"/>
</dbReference>
<dbReference type="InterPro" id="IPR008250">
    <property type="entry name" value="ATPase_P-typ_transduc_dom_A_sf"/>
</dbReference>
<feature type="active site" description="4-aspartylphosphate intermediate" evidence="14">
    <location>
        <position position="678"/>
    </location>
</feature>
<comment type="similarity">
    <text evidence="3 17">Belongs to the cation transport ATPase (P-type) (TC 3.A.3) family. Type IV subfamily.</text>
</comment>
<evidence type="ECO:0000256" key="16">
    <source>
        <dbReference type="PIRSR" id="PIRSR606539-3"/>
    </source>
</evidence>
<evidence type="ECO:0000256" key="17">
    <source>
        <dbReference type="RuleBase" id="RU362033"/>
    </source>
</evidence>
<evidence type="ECO:0000256" key="6">
    <source>
        <dbReference type="ARBA" id="ARBA00022741"/>
    </source>
</evidence>
<dbReference type="PANTHER" id="PTHR24092:SF174">
    <property type="entry name" value="PHOSPHOLIPID-TRANSPORTING ATPASE DNF3-RELATED"/>
    <property type="match status" value="1"/>
</dbReference>
<dbReference type="InParanoid" id="A0A0D1YSZ2"/>
<evidence type="ECO:0000256" key="14">
    <source>
        <dbReference type="PIRSR" id="PIRSR606539-1"/>
    </source>
</evidence>